<evidence type="ECO:0000256" key="7">
    <source>
        <dbReference type="SAM" id="MobiDB-lite"/>
    </source>
</evidence>
<feature type="compositionally biased region" description="Acidic residues" evidence="7">
    <location>
        <begin position="954"/>
        <end position="974"/>
    </location>
</feature>
<feature type="region of interest" description="Disordered" evidence="7">
    <location>
        <begin position="101"/>
        <end position="406"/>
    </location>
</feature>
<feature type="compositionally biased region" description="Low complexity" evidence="7">
    <location>
        <begin position="286"/>
        <end position="300"/>
    </location>
</feature>
<feature type="compositionally biased region" description="Low complexity" evidence="7">
    <location>
        <begin position="223"/>
        <end position="238"/>
    </location>
</feature>
<feature type="compositionally biased region" description="Gly residues" evidence="7">
    <location>
        <begin position="122"/>
        <end position="132"/>
    </location>
</feature>
<keyword evidence="4" id="KW-0238">DNA-binding</keyword>
<evidence type="ECO:0000313" key="10">
    <source>
        <dbReference type="Proteomes" id="UP000823405"/>
    </source>
</evidence>
<dbReference type="InterPro" id="IPR051615">
    <property type="entry name" value="Transcr_Regulatory_Elem"/>
</dbReference>
<feature type="compositionally biased region" description="Low complexity" evidence="7">
    <location>
        <begin position="1020"/>
        <end position="1034"/>
    </location>
</feature>
<feature type="compositionally biased region" description="Polar residues" evidence="7">
    <location>
        <begin position="1156"/>
        <end position="1165"/>
    </location>
</feature>
<gene>
    <name evidence="9" type="ORF">BGZ97_006247</name>
</gene>
<organism evidence="9 10">
    <name type="scientific">Linnemannia gamsii</name>
    <dbReference type="NCBI Taxonomy" id="64522"/>
    <lineage>
        <taxon>Eukaryota</taxon>
        <taxon>Fungi</taxon>
        <taxon>Fungi incertae sedis</taxon>
        <taxon>Mucoromycota</taxon>
        <taxon>Mortierellomycotina</taxon>
        <taxon>Mortierellomycetes</taxon>
        <taxon>Mortierellales</taxon>
        <taxon>Mortierellaceae</taxon>
        <taxon>Linnemannia</taxon>
    </lineage>
</organism>
<dbReference type="Pfam" id="PF04082">
    <property type="entry name" value="Fungal_trans"/>
    <property type="match status" value="1"/>
</dbReference>
<dbReference type="CDD" id="cd12148">
    <property type="entry name" value="fungal_TF_MHR"/>
    <property type="match status" value="1"/>
</dbReference>
<feature type="compositionally biased region" description="Low complexity" evidence="7">
    <location>
        <begin position="1133"/>
        <end position="1144"/>
    </location>
</feature>
<feature type="compositionally biased region" description="Low complexity" evidence="7">
    <location>
        <begin position="308"/>
        <end position="333"/>
    </location>
</feature>
<proteinExistence type="predicted"/>
<comment type="caution">
    <text evidence="9">The sequence shown here is derived from an EMBL/GenBank/DDBJ whole genome shotgun (WGS) entry which is preliminary data.</text>
</comment>
<dbReference type="GO" id="GO:0006351">
    <property type="term" value="P:DNA-templated transcription"/>
    <property type="evidence" value="ECO:0007669"/>
    <property type="project" value="InterPro"/>
</dbReference>
<evidence type="ECO:0000256" key="6">
    <source>
        <dbReference type="ARBA" id="ARBA00023242"/>
    </source>
</evidence>
<feature type="compositionally biased region" description="Basic and acidic residues" evidence="7">
    <location>
        <begin position="361"/>
        <end position="374"/>
    </location>
</feature>
<protein>
    <recommendedName>
        <fullName evidence="8">Xylanolytic transcriptional activator regulatory domain-containing protein</fullName>
    </recommendedName>
</protein>
<evidence type="ECO:0000256" key="5">
    <source>
        <dbReference type="ARBA" id="ARBA00023163"/>
    </source>
</evidence>
<dbReference type="GO" id="GO:0003677">
    <property type="term" value="F:DNA binding"/>
    <property type="evidence" value="ECO:0007669"/>
    <property type="project" value="UniProtKB-KW"/>
</dbReference>
<dbReference type="EMBL" id="JAAAIN010002776">
    <property type="protein sequence ID" value="KAG0290170.1"/>
    <property type="molecule type" value="Genomic_DNA"/>
</dbReference>
<dbReference type="InterPro" id="IPR007219">
    <property type="entry name" value="XnlR_reg_dom"/>
</dbReference>
<evidence type="ECO:0000259" key="8">
    <source>
        <dbReference type="SMART" id="SM00906"/>
    </source>
</evidence>
<dbReference type="SMART" id="SM00906">
    <property type="entry name" value="Fungal_trans"/>
    <property type="match status" value="1"/>
</dbReference>
<dbReference type="Proteomes" id="UP000823405">
    <property type="component" value="Unassembled WGS sequence"/>
</dbReference>
<feature type="region of interest" description="Disordered" evidence="7">
    <location>
        <begin position="630"/>
        <end position="649"/>
    </location>
</feature>
<feature type="compositionally biased region" description="Polar residues" evidence="7">
    <location>
        <begin position="1196"/>
        <end position="1233"/>
    </location>
</feature>
<feature type="compositionally biased region" description="Low complexity" evidence="7">
    <location>
        <begin position="101"/>
        <end position="113"/>
    </location>
</feature>
<keyword evidence="2" id="KW-0862">Zinc</keyword>
<feature type="compositionally biased region" description="Polar residues" evidence="7">
    <location>
        <begin position="1035"/>
        <end position="1046"/>
    </location>
</feature>
<evidence type="ECO:0000256" key="3">
    <source>
        <dbReference type="ARBA" id="ARBA00023015"/>
    </source>
</evidence>
<dbReference type="GO" id="GO:0000981">
    <property type="term" value="F:DNA-binding transcription factor activity, RNA polymerase II-specific"/>
    <property type="evidence" value="ECO:0007669"/>
    <property type="project" value="InterPro"/>
</dbReference>
<keyword evidence="3" id="KW-0805">Transcription regulation</keyword>
<feature type="region of interest" description="Disordered" evidence="7">
    <location>
        <begin position="946"/>
        <end position="978"/>
    </location>
</feature>
<feature type="region of interest" description="Disordered" evidence="7">
    <location>
        <begin position="1098"/>
        <end position="1247"/>
    </location>
</feature>
<dbReference type="OrthoDB" id="39175at2759"/>
<evidence type="ECO:0000256" key="2">
    <source>
        <dbReference type="ARBA" id="ARBA00022833"/>
    </source>
</evidence>
<evidence type="ECO:0000313" key="9">
    <source>
        <dbReference type="EMBL" id="KAG0290170.1"/>
    </source>
</evidence>
<feature type="domain" description="Xylanolytic transcriptional activator regulatory" evidence="8">
    <location>
        <begin position="561"/>
        <end position="636"/>
    </location>
</feature>
<keyword evidence="6" id="KW-0539">Nucleus</keyword>
<dbReference type="PANTHER" id="PTHR31313">
    <property type="entry name" value="TY1 ENHANCER ACTIVATOR"/>
    <property type="match status" value="1"/>
</dbReference>
<feature type="region of interest" description="Disordered" evidence="7">
    <location>
        <begin position="1016"/>
        <end position="1049"/>
    </location>
</feature>
<evidence type="ECO:0000256" key="4">
    <source>
        <dbReference type="ARBA" id="ARBA00023125"/>
    </source>
</evidence>
<feature type="compositionally biased region" description="Low complexity" evidence="7">
    <location>
        <begin position="154"/>
        <end position="182"/>
    </location>
</feature>
<sequence>AIHPLCTNCETFNYECTYNDPTKKRGPPKGKLVPMMTGYIEAIEARLHRMEGLLGGLVKDKDPRAEIVRAELDAMAREAEMTGLKLRRSKAYEEIHNAMQASSASSTSASASSNGTTVKPGAGAGSGSGSGIGSSNSSAPGMSAISRHQPPPLQQQQQQQQYQSSSQHSHQHQQPPRQQLQQARVDQEEQRHHSSGSSNQHSSSNGHSSNSQQGSGYRPHVHTPAQSDASSPSQSSTSNRAQPMLQPSPVSAAPRSNQYHPYDTSRHGQPPQTHHRPPHTLQHNQSPSSHSSAGSSYSKQHPMHHHLQQQQSSPQQHSQYSSPSSYSPASFQHPNHQANYGSAHSHHRGGSSSSYRQNHSAAHERGHPAHESSHHRTGSSHSNGSSSVNFGTNHQAPPPTSRNGRYDMETHRIVTHRPSLTAHQLSNPLTGYMPVLENPIKEESLIMPSVDVIDHLLDIHFRSIHPVLPFLHFQTISDQVHHNESPPPHLLFAVLGLASRFSDNPTFRVPQAGLERPPCTIFYERAKHFIKDEYDNSQMATVQAFLLMAVQQMGFCESQRAWLYIGMAVRMAQGMGLNKEPSEQEQSRNRLQCELRKRTWWSIYVIERFICAGLGRPLTITHRDCETGFPQYEDDESDTPTNRPASTRTGHIANFGRLISLSKIQGNILEYIRAKFNPPAPPTTNLVCFPPSPNVGSEQDRDFQVDTTAAAFAALDKGLTTWRQGLPESLQNPTAQSPHFGLFLHLNYNTLIILLHRPEISNSPTSASLCTQAAATITDIIEILMDAKALTSMFISCIYAIFSAGIVHFMNIPSVKKGAASAVTSPVLSEGARKTQESHTMSAKTNLKRCIDALKFLATHWVSAGSRAKVLEDLLDLKHVSLKDLEVDTFKTSPVGPSWALDSSRYKEVLVAPRETQDKLRQQCRSKAMTIHSLLANDEDFLKMQQRRSSSFEDNNDGDEDSTNNGNEDGDNDGEDVKMKQEDTQDDTFMESLKSSAVKESPASLSPVYSRSPIGLGVQSSPHSSVVSVSSPVSAQTDTSGSQPLTDSDPVMVLSTAKLGLSDSPAINKPAESVLLSTTGLVRHENGILTPMTMTTLAQSGLTPPAPGGGHNGFNSGSRSEGHSPLPNGKPISNTNNSTPTTGGSKQGAMLDPFSMPSSISFPDWNNNGRRPSHSGGNSSNSNNTTTVWTTDSLTQRTTAHSATSSPMIPSSNVPLSSDESVSRKTPNSTPITASSSASSLYNDATPRTATTTVTGEHEEHDLVWNDMPPTLGLDEWTAYIGAMMMRWLYASGHSSPQST</sequence>
<reference evidence="9" key="1">
    <citation type="journal article" date="2020" name="Fungal Divers.">
        <title>Resolving the Mortierellaceae phylogeny through synthesis of multi-gene phylogenetics and phylogenomics.</title>
        <authorList>
            <person name="Vandepol N."/>
            <person name="Liber J."/>
            <person name="Desiro A."/>
            <person name="Na H."/>
            <person name="Kennedy M."/>
            <person name="Barry K."/>
            <person name="Grigoriev I.V."/>
            <person name="Miller A.N."/>
            <person name="O'Donnell K."/>
            <person name="Stajich J.E."/>
            <person name="Bonito G."/>
        </authorList>
    </citation>
    <scope>NUCLEOTIDE SEQUENCE</scope>
    <source>
        <strain evidence="9">NVP60</strain>
    </source>
</reference>
<feature type="non-terminal residue" evidence="9">
    <location>
        <position position="1300"/>
    </location>
</feature>
<dbReference type="GO" id="GO:0008270">
    <property type="term" value="F:zinc ion binding"/>
    <property type="evidence" value="ECO:0007669"/>
    <property type="project" value="InterPro"/>
</dbReference>
<name>A0A9P6QRU6_9FUNG</name>
<dbReference type="InterPro" id="IPR036864">
    <property type="entry name" value="Zn2-C6_fun-type_DNA-bd_sf"/>
</dbReference>
<keyword evidence="10" id="KW-1185">Reference proteome</keyword>
<feature type="compositionally biased region" description="Polar residues" evidence="7">
    <location>
        <begin position="639"/>
        <end position="649"/>
    </location>
</feature>
<dbReference type="Gene3D" id="4.10.240.10">
    <property type="entry name" value="Zn(2)-C6 fungal-type DNA-binding domain"/>
    <property type="match status" value="1"/>
</dbReference>
<feature type="compositionally biased region" description="Low complexity" evidence="7">
    <location>
        <begin position="1234"/>
        <end position="1247"/>
    </location>
</feature>
<evidence type="ECO:0000256" key="1">
    <source>
        <dbReference type="ARBA" id="ARBA00022723"/>
    </source>
</evidence>
<keyword evidence="1" id="KW-0479">Metal-binding</keyword>
<keyword evidence="5" id="KW-0804">Transcription</keyword>
<accession>A0A9P6QRU6</accession>
<feature type="compositionally biased region" description="Low complexity" evidence="7">
    <location>
        <begin position="1166"/>
        <end position="1195"/>
    </location>
</feature>
<dbReference type="PANTHER" id="PTHR31313:SF81">
    <property type="entry name" value="TY1 ENHANCER ACTIVATOR"/>
    <property type="match status" value="1"/>
</dbReference>
<feature type="compositionally biased region" description="Low complexity" evidence="7">
    <location>
        <begin position="195"/>
        <end position="216"/>
    </location>
</feature>